<feature type="binding site" evidence="4">
    <location>
        <position position="325"/>
    </location>
    <ligand>
        <name>S-adenosyl-L-methionine</name>
        <dbReference type="ChEBI" id="CHEBI:59789"/>
    </ligand>
</feature>
<keyword evidence="1 4" id="KW-0489">Methyltransferase</keyword>
<evidence type="ECO:0000256" key="6">
    <source>
        <dbReference type="SAM" id="MobiDB-lite"/>
    </source>
</evidence>
<dbReference type="SUPFAM" id="SSF50249">
    <property type="entry name" value="Nucleic acid-binding proteins"/>
    <property type="match status" value="1"/>
</dbReference>
<comment type="similarity">
    <text evidence="4">Belongs to the class I-like SAM-binding methyltransferase superfamily. RNA M5U methyltransferase family.</text>
</comment>
<feature type="binding site" evidence="4">
    <location>
        <position position="296"/>
    </location>
    <ligand>
        <name>S-adenosyl-L-methionine</name>
        <dbReference type="ChEBI" id="CHEBI:59789"/>
    </ligand>
</feature>
<dbReference type="AlphaFoldDB" id="A0AAU8HT80"/>
<dbReference type="PROSITE" id="PS01230">
    <property type="entry name" value="TRMA_1"/>
    <property type="match status" value="1"/>
</dbReference>
<dbReference type="GO" id="GO:0070041">
    <property type="term" value="F:rRNA (uridine-C5-)-methyltransferase activity"/>
    <property type="evidence" value="ECO:0007669"/>
    <property type="project" value="TreeGrafter"/>
</dbReference>
<dbReference type="FunFam" id="2.40.50.1070:FF:000003">
    <property type="entry name" value="23S rRNA (Uracil-5-)-methyltransferase RumA"/>
    <property type="match status" value="1"/>
</dbReference>
<evidence type="ECO:0000256" key="5">
    <source>
        <dbReference type="PROSITE-ProRule" id="PRU10015"/>
    </source>
</evidence>
<feature type="active site" description="Nucleophile" evidence="4">
    <location>
        <position position="421"/>
    </location>
</feature>
<dbReference type="Gene3D" id="2.40.50.140">
    <property type="entry name" value="Nucleic acid-binding proteins"/>
    <property type="match status" value="1"/>
</dbReference>
<name>A0AAU8HT80_9FIRM</name>
<dbReference type="NCBIfam" id="TIGR00479">
    <property type="entry name" value="rumA"/>
    <property type="match status" value="1"/>
</dbReference>
<gene>
    <name evidence="7" type="primary">rlmD</name>
    <name evidence="7" type="ORF">PRVXH_002268</name>
</gene>
<dbReference type="PANTHER" id="PTHR11061">
    <property type="entry name" value="RNA M5U METHYLTRANSFERASE"/>
    <property type="match status" value="1"/>
</dbReference>
<dbReference type="InterPro" id="IPR030391">
    <property type="entry name" value="MeTrfase_TrmA_CS"/>
</dbReference>
<sequence length="471" mass="53470">MKKTRNFNKNYNNTKRGHKPSSKKETIEAKCIDYDSEGKGIISYNNQQIPIPNLLKGETAKIEITKKGKYITGKILKVVKPSPKRIKAKCKHYEKCGGCQLQHISYDDQAQLKQSLVERLMKPFGKINPIIKMDNPYDYRNKIHATYSYKNKEIVSGFYEEQSHKIIPVERCLIQSSKADEINKTIRELMKSFKLKAYDEERDTGLIRHVLVKVGFATKEVMVVLVTIGPMFPSKNNFIKALRKKHPEITTIIQNINSKRTSMVLGDREKVLYGKGTIKDTLCGYTFNISSKSFYQVNPIQTEKLYGKAIEMADFKGNEVVMDAYSGIGTIGIILSEKVKSVIGVELNKDAVKDSIKNAKLNKVQNARFYEGDAGEFMLHMKEEGQKLDVVVMDPPRSGSDERFLSSLVKINPKKVVYISCNPITQARDIKFLSKHGYIAEEIQPVDMFPHTSHVENICLLIKDNRVGGGD</sequence>
<reference evidence="7" key="2">
    <citation type="submission" date="2024-06" db="EMBL/GenBank/DDBJ databases">
        <authorList>
            <person name="Petrova K.O."/>
            <person name="Toshchakov S.V."/>
            <person name="Boltjanskaja Y.V."/>
            <person name="Kevbrin V.V."/>
        </authorList>
    </citation>
    <scope>NUCLEOTIDE SEQUENCE</scope>
    <source>
        <strain evidence="7">Z-710</strain>
    </source>
</reference>
<dbReference type="PANTHER" id="PTHR11061:SF30">
    <property type="entry name" value="TRNA (URACIL(54)-C(5))-METHYLTRANSFERASE"/>
    <property type="match status" value="1"/>
</dbReference>
<organism evidence="7">
    <name type="scientific">Proteinivorax hydrogeniformans</name>
    <dbReference type="NCBI Taxonomy" id="1826727"/>
    <lineage>
        <taxon>Bacteria</taxon>
        <taxon>Bacillati</taxon>
        <taxon>Bacillota</taxon>
        <taxon>Clostridia</taxon>
        <taxon>Eubacteriales</taxon>
        <taxon>Proteinivoracaceae</taxon>
        <taxon>Proteinivorax</taxon>
    </lineage>
</organism>
<dbReference type="GO" id="GO:0070475">
    <property type="term" value="P:rRNA base methylation"/>
    <property type="evidence" value="ECO:0007669"/>
    <property type="project" value="TreeGrafter"/>
</dbReference>
<keyword evidence="2 4" id="KW-0808">Transferase</keyword>
<dbReference type="FunFam" id="3.40.50.150:FF:000009">
    <property type="entry name" value="23S rRNA (Uracil(1939)-C(5))-methyltransferase RlmD"/>
    <property type="match status" value="1"/>
</dbReference>
<dbReference type="InterPro" id="IPR012340">
    <property type="entry name" value="NA-bd_OB-fold"/>
</dbReference>
<evidence type="ECO:0000256" key="1">
    <source>
        <dbReference type="ARBA" id="ARBA00022603"/>
    </source>
</evidence>
<dbReference type="Gene3D" id="3.40.50.150">
    <property type="entry name" value="Vaccinia Virus protein VP39"/>
    <property type="match status" value="1"/>
</dbReference>
<protein>
    <submittedName>
        <fullName evidence="7">23S rRNA (Uracil(1939)-C(5))-methyltransferase RlmD</fullName>
        <ecNumber evidence="7">2.1.1.190</ecNumber>
    </submittedName>
</protein>
<feature type="region of interest" description="Disordered" evidence="6">
    <location>
        <begin position="1"/>
        <end position="24"/>
    </location>
</feature>
<accession>A0AAU8HT80</accession>
<dbReference type="PROSITE" id="PS01231">
    <property type="entry name" value="TRMA_2"/>
    <property type="match status" value="1"/>
</dbReference>
<dbReference type="CDD" id="cd02440">
    <property type="entry name" value="AdoMet_MTases"/>
    <property type="match status" value="1"/>
</dbReference>
<dbReference type="Gene3D" id="2.40.50.1070">
    <property type="match status" value="1"/>
</dbReference>
<evidence type="ECO:0000313" key="7">
    <source>
        <dbReference type="EMBL" id="XCI28313.1"/>
    </source>
</evidence>
<evidence type="ECO:0000256" key="4">
    <source>
        <dbReference type="PROSITE-ProRule" id="PRU01024"/>
    </source>
</evidence>
<dbReference type="EC" id="2.1.1.190" evidence="7"/>
<feature type="binding site" evidence="4">
    <location>
        <position position="394"/>
    </location>
    <ligand>
        <name>S-adenosyl-L-methionine</name>
        <dbReference type="ChEBI" id="CHEBI:59789"/>
    </ligand>
</feature>
<dbReference type="EMBL" id="CP159485">
    <property type="protein sequence ID" value="XCI28313.1"/>
    <property type="molecule type" value="Genomic_DNA"/>
</dbReference>
<evidence type="ECO:0000256" key="2">
    <source>
        <dbReference type="ARBA" id="ARBA00022679"/>
    </source>
</evidence>
<evidence type="ECO:0000256" key="3">
    <source>
        <dbReference type="ARBA" id="ARBA00022691"/>
    </source>
</evidence>
<reference evidence="7" key="1">
    <citation type="journal article" date="2018" name="Antonie Van Leeuwenhoek">
        <title>Proteinivorax hydrogeniformans sp. nov., an anaerobic, haloalkaliphilic bacterium fermenting proteinaceous compounds with high hydrogen production.</title>
        <authorList>
            <person name="Boltyanskaya Y."/>
            <person name="Detkova E."/>
            <person name="Pimenov N."/>
            <person name="Kevbrin V."/>
        </authorList>
    </citation>
    <scope>NUCLEOTIDE SEQUENCE</scope>
    <source>
        <strain evidence="7">Z-710</strain>
    </source>
</reference>
<dbReference type="RefSeq" id="WP_353892881.1">
    <property type="nucleotide sequence ID" value="NZ_CP159485.1"/>
</dbReference>
<proteinExistence type="inferred from homology"/>
<dbReference type="SUPFAM" id="SSF53335">
    <property type="entry name" value="S-adenosyl-L-methionine-dependent methyltransferases"/>
    <property type="match status" value="1"/>
</dbReference>
<dbReference type="InterPro" id="IPR029063">
    <property type="entry name" value="SAM-dependent_MTases_sf"/>
</dbReference>
<keyword evidence="3 4" id="KW-0949">S-adenosyl-L-methionine</keyword>
<dbReference type="InterPro" id="IPR030390">
    <property type="entry name" value="MeTrfase_TrmA_AS"/>
</dbReference>
<dbReference type="PROSITE" id="PS51687">
    <property type="entry name" value="SAM_MT_RNA_M5U"/>
    <property type="match status" value="1"/>
</dbReference>
<feature type="active site" evidence="5">
    <location>
        <position position="421"/>
    </location>
</feature>
<dbReference type="InterPro" id="IPR010280">
    <property type="entry name" value="U5_MeTrfase_fam"/>
</dbReference>
<dbReference type="Pfam" id="PF05958">
    <property type="entry name" value="tRNA_U5-meth_tr"/>
    <property type="match status" value="1"/>
</dbReference>
<feature type="binding site" evidence="4">
    <location>
        <position position="346"/>
    </location>
    <ligand>
        <name>S-adenosyl-L-methionine</name>
        <dbReference type="ChEBI" id="CHEBI:59789"/>
    </ligand>
</feature>